<dbReference type="STRING" id="1416806.CAL12_00905"/>
<keyword evidence="2" id="KW-0732">Signal</keyword>
<proteinExistence type="predicted"/>
<dbReference type="EMBL" id="CP021108">
    <property type="protein sequence ID" value="ARP79524.1"/>
    <property type="molecule type" value="Genomic_DNA"/>
</dbReference>
<name>A0A1W6YEV8_9BORD</name>
<dbReference type="InterPro" id="IPR011250">
    <property type="entry name" value="OMP/PagP_B-barrel"/>
</dbReference>
<evidence type="ECO:0000256" key="1">
    <source>
        <dbReference type="ARBA" id="ARBA00004442"/>
    </source>
</evidence>
<accession>A0A1W6YEV8</accession>
<organism evidence="3 4">
    <name type="scientific">Bordetella genomosp. 8</name>
    <dbReference type="NCBI Taxonomy" id="1416806"/>
    <lineage>
        <taxon>Bacteria</taxon>
        <taxon>Pseudomonadati</taxon>
        <taxon>Pseudomonadota</taxon>
        <taxon>Betaproteobacteria</taxon>
        <taxon>Burkholderiales</taxon>
        <taxon>Alcaligenaceae</taxon>
        <taxon>Bordetella</taxon>
    </lineage>
</organism>
<dbReference type="PANTHER" id="PTHR36920:SF1">
    <property type="entry name" value="OUTER MEMBRANE PROTEIN W"/>
    <property type="match status" value="1"/>
</dbReference>
<dbReference type="SUPFAM" id="SSF56925">
    <property type="entry name" value="OMPA-like"/>
    <property type="match status" value="1"/>
</dbReference>
<evidence type="ECO:0008006" key="5">
    <source>
        <dbReference type="Google" id="ProtNLM"/>
    </source>
</evidence>
<dbReference type="Proteomes" id="UP000194151">
    <property type="component" value="Chromosome"/>
</dbReference>
<sequence length="212" mass="22831">MSPLIAHPRAAALAALLAAACALPTYAHEAGDVLFKVGVTQVRPKSDNGSVLNGGVDLDVSNSVRPSFTLTYMATRNIGVELLGAWPFEHDIRGSGGLGKIGSTKQLPPTLSLQWHFLPDSTIQPYVGVGVNYTHFFDTKSEGAISGSDLKLQDSWGVAAQLGMDVKISERWFMNADIRYIDISSKVKLDGERIGTARINPWVATIGVGYRF</sequence>
<keyword evidence="4" id="KW-1185">Reference proteome</keyword>
<dbReference type="PANTHER" id="PTHR36920">
    <property type="match status" value="1"/>
</dbReference>
<reference evidence="3 4" key="1">
    <citation type="submission" date="2017-05" db="EMBL/GenBank/DDBJ databases">
        <title>Complete and WGS of Bordetella genogroups.</title>
        <authorList>
            <person name="Spilker T."/>
            <person name="LiPuma J."/>
        </authorList>
    </citation>
    <scope>NUCLEOTIDE SEQUENCE [LARGE SCALE GENOMIC DNA]</scope>
    <source>
        <strain evidence="3 4">AU19157</strain>
    </source>
</reference>
<dbReference type="Pfam" id="PF03922">
    <property type="entry name" value="OmpW"/>
    <property type="match status" value="1"/>
</dbReference>
<dbReference type="GO" id="GO:0055085">
    <property type="term" value="P:transmembrane transport"/>
    <property type="evidence" value="ECO:0007669"/>
    <property type="project" value="TreeGrafter"/>
</dbReference>
<evidence type="ECO:0000313" key="3">
    <source>
        <dbReference type="EMBL" id="ARP79524.1"/>
    </source>
</evidence>
<gene>
    <name evidence="3" type="ORF">CAL12_00905</name>
</gene>
<dbReference type="GO" id="GO:0009279">
    <property type="term" value="C:cell outer membrane"/>
    <property type="evidence" value="ECO:0007669"/>
    <property type="project" value="UniProtKB-SubCell"/>
</dbReference>
<evidence type="ECO:0000313" key="4">
    <source>
        <dbReference type="Proteomes" id="UP000194151"/>
    </source>
</evidence>
<dbReference type="OrthoDB" id="9807574at2"/>
<dbReference type="RefSeq" id="WP_086062756.1">
    <property type="nucleotide sequence ID" value="NZ_CP021108.1"/>
</dbReference>
<dbReference type="KEGG" id="bgv:CAL12_00905"/>
<feature type="signal peptide" evidence="2">
    <location>
        <begin position="1"/>
        <end position="27"/>
    </location>
</feature>
<dbReference type="AlphaFoldDB" id="A0A1W6YEV8"/>
<dbReference type="InterPro" id="IPR005618">
    <property type="entry name" value="OMPW"/>
</dbReference>
<feature type="chain" id="PRO_5013252831" description="Outer membrane protein OmpW" evidence="2">
    <location>
        <begin position="28"/>
        <end position="212"/>
    </location>
</feature>
<protein>
    <recommendedName>
        <fullName evidence="5">Outer membrane protein OmpW</fullName>
    </recommendedName>
</protein>
<evidence type="ECO:0000256" key="2">
    <source>
        <dbReference type="SAM" id="SignalP"/>
    </source>
</evidence>
<dbReference type="Gene3D" id="2.40.160.20">
    <property type="match status" value="1"/>
</dbReference>
<comment type="subcellular location">
    <subcellularLocation>
        <location evidence="1">Cell outer membrane</location>
    </subcellularLocation>
</comment>